<dbReference type="InterPro" id="IPR025484">
    <property type="entry name" value="DUF4376"/>
</dbReference>
<sequence>MGFAPAVAAISGNPGSDGYHGERNGLPYHIHPSATPNEWEALQSAIAADAVEVMPYVAPVVTIAEARAARWEAVKRIRDARIDGGHDVPGIGRFDTDPTSRLNINGAVTGAMMAAAAGAPFSIGWKLADNSVADLDGTQMLMAGQSVLDFVAQCHAVSKAMGLAIDAAETVEAVAAIDIESGWPA</sequence>
<dbReference type="AlphaFoldDB" id="A0A2W5MTX3"/>
<evidence type="ECO:0000313" key="2">
    <source>
        <dbReference type="EMBL" id="PZQ21163.1"/>
    </source>
</evidence>
<comment type="caution">
    <text evidence="2">The sequence shown here is derived from an EMBL/GenBank/DDBJ whole genome shotgun (WGS) entry which is preliminary data.</text>
</comment>
<accession>A0A2W5MTX3</accession>
<evidence type="ECO:0000259" key="1">
    <source>
        <dbReference type="Pfam" id="PF14301"/>
    </source>
</evidence>
<dbReference type="EMBL" id="QFPJ01000035">
    <property type="protein sequence ID" value="PZQ21163.1"/>
    <property type="molecule type" value="Genomic_DNA"/>
</dbReference>
<dbReference type="Pfam" id="PF14301">
    <property type="entry name" value="DUF4376"/>
    <property type="match status" value="1"/>
</dbReference>
<organism evidence="2 3">
    <name type="scientific">Sphingopyxis macrogoltabida</name>
    <name type="common">Sphingomonas macrogoltabidus</name>
    <dbReference type="NCBI Taxonomy" id="33050"/>
    <lineage>
        <taxon>Bacteria</taxon>
        <taxon>Pseudomonadati</taxon>
        <taxon>Pseudomonadota</taxon>
        <taxon>Alphaproteobacteria</taxon>
        <taxon>Sphingomonadales</taxon>
        <taxon>Sphingomonadaceae</taxon>
        <taxon>Sphingopyxis</taxon>
    </lineage>
</organism>
<proteinExistence type="predicted"/>
<evidence type="ECO:0000313" key="3">
    <source>
        <dbReference type="Proteomes" id="UP000248597"/>
    </source>
</evidence>
<name>A0A2W5MTX3_SPHMC</name>
<gene>
    <name evidence="2" type="ORF">DI569_12935</name>
</gene>
<dbReference type="Proteomes" id="UP000248597">
    <property type="component" value="Unassembled WGS sequence"/>
</dbReference>
<protein>
    <recommendedName>
        <fullName evidence="1">DUF4376 domain-containing protein</fullName>
    </recommendedName>
</protein>
<feature type="domain" description="DUF4376" evidence="1">
    <location>
        <begin position="65"/>
        <end position="177"/>
    </location>
</feature>
<reference evidence="2 3" key="1">
    <citation type="submission" date="2017-08" db="EMBL/GenBank/DDBJ databases">
        <title>Infants hospitalized years apart are colonized by the same room-sourced microbial strains.</title>
        <authorList>
            <person name="Brooks B."/>
            <person name="Olm M.R."/>
            <person name="Firek B.A."/>
            <person name="Baker R."/>
            <person name="Thomas B.C."/>
            <person name="Morowitz M.J."/>
            <person name="Banfield J.F."/>
        </authorList>
    </citation>
    <scope>NUCLEOTIDE SEQUENCE [LARGE SCALE GENOMIC DNA]</scope>
    <source>
        <strain evidence="2">S2_005_003_R2_47</strain>
    </source>
</reference>